<evidence type="ECO:0000256" key="1">
    <source>
        <dbReference type="SAM" id="SignalP"/>
    </source>
</evidence>
<dbReference type="RefSeq" id="WP_169663789.1">
    <property type="nucleotide sequence ID" value="NZ_CP076133.1"/>
</dbReference>
<reference evidence="2 3" key="1">
    <citation type="submission" date="2021-05" db="EMBL/GenBank/DDBJ databases">
        <title>Comparative genomic studies on the polysaccharide-degrading batcterial strains of the Flammeovirga genus.</title>
        <authorList>
            <person name="Zewei F."/>
            <person name="Zheng Z."/>
            <person name="Yu L."/>
            <person name="Ruyue G."/>
            <person name="Yanhong M."/>
            <person name="Yuanyuan C."/>
            <person name="Jingyan G."/>
            <person name="Wenjun H."/>
        </authorList>
    </citation>
    <scope>NUCLEOTIDE SEQUENCE [LARGE SCALE GENOMIC DNA]</scope>
    <source>
        <strain evidence="2 3">NBRC:100898</strain>
    </source>
</reference>
<keyword evidence="3" id="KW-1185">Reference proteome</keyword>
<feature type="signal peptide" evidence="1">
    <location>
        <begin position="1"/>
        <end position="25"/>
    </location>
</feature>
<name>A0AAX1NA12_9BACT</name>
<evidence type="ECO:0000313" key="3">
    <source>
        <dbReference type="Proteomes" id="UP000678679"/>
    </source>
</evidence>
<proteinExistence type="predicted"/>
<dbReference type="AlphaFoldDB" id="A0AAX1NA12"/>
<feature type="chain" id="PRO_5043589586" description="Lipoprotein" evidence="1">
    <location>
        <begin position="26"/>
        <end position="218"/>
    </location>
</feature>
<gene>
    <name evidence="2" type="ORF">KMW28_25790</name>
</gene>
<organism evidence="2 3">
    <name type="scientific">Flammeovirga yaeyamensis</name>
    <dbReference type="NCBI Taxonomy" id="367791"/>
    <lineage>
        <taxon>Bacteria</taxon>
        <taxon>Pseudomonadati</taxon>
        <taxon>Bacteroidota</taxon>
        <taxon>Cytophagia</taxon>
        <taxon>Cytophagales</taxon>
        <taxon>Flammeovirgaceae</taxon>
        <taxon>Flammeovirga</taxon>
    </lineage>
</organism>
<keyword evidence="1" id="KW-0732">Signal</keyword>
<evidence type="ECO:0000313" key="2">
    <source>
        <dbReference type="EMBL" id="QWG04309.1"/>
    </source>
</evidence>
<accession>A0AAX1NA12</accession>
<dbReference type="Proteomes" id="UP000678679">
    <property type="component" value="Chromosome 2"/>
</dbReference>
<sequence length="218" mass="24370">MKQKLSFIITLLFCSVLLTNQGAFAQTKKQKKKTLKEMKGRSIKDARKQAKALEKEGYQVIPGDLPMEKQIENSYVARLAKDEDGHPKYFVAYQQSKGETFAAAKQAAYQLCLTELATQIGSEILGRIKSSVSNSEGMSDATSATQVIASYQNNVTARLGRTDQIVMLKKVDKLTYITLSIKYPVAEAERIVKEDLRKKLETEANLGQDEINSLLDIR</sequence>
<evidence type="ECO:0008006" key="4">
    <source>
        <dbReference type="Google" id="ProtNLM"/>
    </source>
</evidence>
<protein>
    <recommendedName>
        <fullName evidence="4">Lipoprotein</fullName>
    </recommendedName>
</protein>
<dbReference type="EMBL" id="CP076133">
    <property type="protein sequence ID" value="QWG04309.1"/>
    <property type="molecule type" value="Genomic_DNA"/>
</dbReference>
<dbReference type="KEGG" id="fya:KMW28_25790"/>